<evidence type="ECO:0000256" key="1">
    <source>
        <dbReference type="SAM" id="SignalP"/>
    </source>
</evidence>
<dbReference type="EMBL" id="BQNB010013840">
    <property type="protein sequence ID" value="GJT20849.1"/>
    <property type="molecule type" value="Genomic_DNA"/>
</dbReference>
<comment type="caution">
    <text evidence="2">The sequence shown here is derived from an EMBL/GenBank/DDBJ whole genome shotgun (WGS) entry which is preliminary data.</text>
</comment>
<dbReference type="PANTHER" id="PTHR33067:SF9">
    <property type="entry name" value="RNA-DIRECTED DNA POLYMERASE"/>
    <property type="match status" value="1"/>
</dbReference>
<organism evidence="2 3">
    <name type="scientific">Tanacetum coccineum</name>
    <dbReference type="NCBI Taxonomy" id="301880"/>
    <lineage>
        <taxon>Eukaryota</taxon>
        <taxon>Viridiplantae</taxon>
        <taxon>Streptophyta</taxon>
        <taxon>Embryophyta</taxon>
        <taxon>Tracheophyta</taxon>
        <taxon>Spermatophyta</taxon>
        <taxon>Magnoliopsida</taxon>
        <taxon>eudicotyledons</taxon>
        <taxon>Gunneridae</taxon>
        <taxon>Pentapetalae</taxon>
        <taxon>asterids</taxon>
        <taxon>campanulids</taxon>
        <taxon>Asterales</taxon>
        <taxon>Asteraceae</taxon>
        <taxon>Asteroideae</taxon>
        <taxon>Anthemideae</taxon>
        <taxon>Anthemidinae</taxon>
        <taxon>Tanacetum</taxon>
    </lineage>
</organism>
<gene>
    <name evidence="2" type="ORF">Tco_0890786</name>
</gene>
<dbReference type="Proteomes" id="UP001151760">
    <property type="component" value="Unassembled WGS sequence"/>
</dbReference>
<proteinExistence type="predicted"/>
<sequence length="369" mass="42467">MTMLMNTLKEFWTLLVFSTLWELHMTRSCCMYFPSPLLELRRDRWISYRQEQSTPRICSKGLHLKKWHDGSTSRGMSNDSSDGIAAITNKLDSLGRDMKKPKENVHVIKVGCKNYGGARLNKECPLNKEVKSVNEVKAPTGEVKERAIRTKIGECKAIYTKEGLPLYRPFYYSLEKIKYFSSNSRFSDDEVQEETEEVEEIKEVAAQLELTHQKVTPHLPQLVSYYVAPYGKPIPFPIRLKQHAKEGLIHKDMESHKRIKINHPLLKEIRQNDDYTKHMKNLMENKPRTLENEDVKMTTSCSEILQNQLPPKKQDPWSFTLPCSIGKLTFNALSDLGASISIIPISMFKSLGITGLKPIDMNIEMTDKT</sequence>
<dbReference type="PANTHER" id="PTHR33067">
    <property type="entry name" value="RNA-DIRECTED DNA POLYMERASE-RELATED"/>
    <property type="match status" value="1"/>
</dbReference>
<feature type="chain" id="PRO_5047479595" evidence="1">
    <location>
        <begin position="29"/>
        <end position="369"/>
    </location>
</feature>
<reference evidence="2" key="2">
    <citation type="submission" date="2022-01" db="EMBL/GenBank/DDBJ databases">
        <authorList>
            <person name="Yamashiro T."/>
            <person name="Shiraishi A."/>
            <person name="Satake H."/>
            <person name="Nakayama K."/>
        </authorList>
    </citation>
    <scope>NUCLEOTIDE SEQUENCE</scope>
</reference>
<evidence type="ECO:0000313" key="3">
    <source>
        <dbReference type="Proteomes" id="UP001151760"/>
    </source>
</evidence>
<dbReference type="InterPro" id="IPR021109">
    <property type="entry name" value="Peptidase_aspartic_dom_sf"/>
</dbReference>
<name>A0ABQ5C6L1_9ASTR</name>
<protein>
    <submittedName>
        <fullName evidence="2">Retrotransposon protein, putative, ty3-gypsy subclass</fullName>
    </submittedName>
</protein>
<accession>A0ABQ5C6L1</accession>
<dbReference type="Gene3D" id="2.40.70.10">
    <property type="entry name" value="Acid Proteases"/>
    <property type="match status" value="1"/>
</dbReference>
<reference evidence="2" key="1">
    <citation type="journal article" date="2022" name="Int. J. Mol. Sci.">
        <title>Draft Genome of Tanacetum Coccineum: Genomic Comparison of Closely Related Tanacetum-Family Plants.</title>
        <authorList>
            <person name="Yamashiro T."/>
            <person name="Shiraishi A."/>
            <person name="Nakayama K."/>
            <person name="Satake H."/>
        </authorList>
    </citation>
    <scope>NUCLEOTIDE SEQUENCE</scope>
</reference>
<keyword evidence="1" id="KW-0732">Signal</keyword>
<keyword evidence="3" id="KW-1185">Reference proteome</keyword>
<feature type="signal peptide" evidence="1">
    <location>
        <begin position="1"/>
        <end position="28"/>
    </location>
</feature>
<evidence type="ECO:0000313" key="2">
    <source>
        <dbReference type="EMBL" id="GJT20849.1"/>
    </source>
</evidence>